<evidence type="ECO:0000313" key="2">
    <source>
        <dbReference type="Proteomes" id="UP000007267"/>
    </source>
</evidence>
<evidence type="ECO:0000313" key="1">
    <source>
        <dbReference type="Ensembl" id="ENSPSIP00000007419.1"/>
    </source>
</evidence>
<accession>K7FHA9</accession>
<reference evidence="1" key="3">
    <citation type="submission" date="2025-08" db="UniProtKB">
        <authorList>
            <consortium name="Ensembl"/>
        </authorList>
    </citation>
    <scope>IDENTIFICATION</scope>
</reference>
<reference evidence="2" key="2">
    <citation type="journal article" date="2013" name="Nat. Genet.">
        <title>The draft genomes of soft-shell turtle and green sea turtle yield insights into the development and evolution of the turtle-specific body plan.</title>
        <authorList>
            <person name="Wang Z."/>
            <person name="Pascual-Anaya J."/>
            <person name="Zadissa A."/>
            <person name="Li W."/>
            <person name="Niimura Y."/>
            <person name="Huang Z."/>
            <person name="Li C."/>
            <person name="White S."/>
            <person name="Xiong Z."/>
            <person name="Fang D."/>
            <person name="Wang B."/>
            <person name="Ming Y."/>
            <person name="Chen Y."/>
            <person name="Zheng Y."/>
            <person name="Kuraku S."/>
            <person name="Pignatelli M."/>
            <person name="Herrero J."/>
            <person name="Beal K."/>
            <person name="Nozawa M."/>
            <person name="Li Q."/>
            <person name="Wang J."/>
            <person name="Zhang H."/>
            <person name="Yu L."/>
            <person name="Shigenobu S."/>
            <person name="Wang J."/>
            <person name="Liu J."/>
            <person name="Flicek P."/>
            <person name="Searle S."/>
            <person name="Wang J."/>
            <person name="Kuratani S."/>
            <person name="Yin Y."/>
            <person name="Aken B."/>
            <person name="Zhang G."/>
            <person name="Irie N."/>
        </authorList>
    </citation>
    <scope>NUCLEOTIDE SEQUENCE [LARGE SCALE GENOMIC DNA]</scope>
    <source>
        <strain evidence="2">Daiwa-1</strain>
    </source>
</reference>
<dbReference type="PANTHER" id="PTHR48465">
    <property type="entry name" value="PROTEIN SSUH2 HOMOLOG"/>
    <property type="match status" value="1"/>
</dbReference>
<keyword evidence="2" id="KW-1185">Reference proteome</keyword>
<dbReference type="AlphaFoldDB" id="K7FHA9"/>
<dbReference type="InterPro" id="IPR052789">
    <property type="entry name" value="SSUH2_homolog"/>
</dbReference>
<proteinExistence type="predicted"/>
<dbReference type="PANTHER" id="PTHR48465:SF1">
    <property type="entry name" value="PROTEIN SSUH2 HOMOLOG"/>
    <property type="match status" value="1"/>
</dbReference>
<reference evidence="1" key="4">
    <citation type="submission" date="2025-09" db="UniProtKB">
        <authorList>
            <consortium name="Ensembl"/>
        </authorList>
    </citation>
    <scope>IDENTIFICATION</scope>
</reference>
<dbReference type="HOGENOM" id="CLU_179437_0_0_1"/>
<dbReference type="OMA" id="SKCHCAI"/>
<reference evidence="2" key="1">
    <citation type="submission" date="2011-10" db="EMBL/GenBank/DDBJ databases">
        <authorList>
            <consortium name="Soft-shell Turtle Genome Consortium"/>
        </authorList>
    </citation>
    <scope>NUCLEOTIDE SEQUENCE [LARGE SCALE GENOMIC DNA]</scope>
    <source>
        <strain evidence="2">Daiwa-1</strain>
    </source>
</reference>
<dbReference type="EMBL" id="AGCU01151868">
    <property type="status" value="NOT_ANNOTATED_CDS"/>
    <property type="molecule type" value="Genomic_DNA"/>
</dbReference>
<dbReference type="Ensembl" id="ENSPSIT00000007460.1">
    <property type="protein sequence ID" value="ENSPSIP00000007419.1"/>
    <property type="gene ID" value="ENSPSIG00000006837.1"/>
</dbReference>
<dbReference type="eggNOG" id="KOG2813">
    <property type="taxonomic scope" value="Eukaryota"/>
</dbReference>
<sequence length="102" mass="12010">MEVIVISFLFVGLKYFPFLQVYPVVNFPEPSISQASQNAVVQHHTQFASVSRLLRQRQTIELIPLTKVEYEWQGKLYSYYVYGDENRVYTENYPKKCCCSIM</sequence>
<protein>
    <submittedName>
        <fullName evidence="1">Uncharacterized protein</fullName>
    </submittedName>
</protein>
<dbReference type="GeneTree" id="ENSGT00940000163873"/>
<organism evidence="1 2">
    <name type="scientific">Pelodiscus sinensis</name>
    <name type="common">Chinese softshell turtle</name>
    <name type="synonym">Trionyx sinensis</name>
    <dbReference type="NCBI Taxonomy" id="13735"/>
    <lineage>
        <taxon>Eukaryota</taxon>
        <taxon>Metazoa</taxon>
        <taxon>Chordata</taxon>
        <taxon>Craniata</taxon>
        <taxon>Vertebrata</taxon>
        <taxon>Euteleostomi</taxon>
        <taxon>Archelosauria</taxon>
        <taxon>Testudinata</taxon>
        <taxon>Testudines</taxon>
        <taxon>Cryptodira</taxon>
        <taxon>Trionychia</taxon>
        <taxon>Trionychidae</taxon>
        <taxon>Pelodiscus</taxon>
    </lineage>
</organism>
<name>K7FHA9_PELSI</name>
<dbReference type="Proteomes" id="UP000007267">
    <property type="component" value="Unassembled WGS sequence"/>
</dbReference>